<protein>
    <submittedName>
        <fullName evidence="2">Uncharacterized protein</fullName>
    </submittedName>
</protein>
<sequence length="181" mass="20845">MSRPALLDEDLYERAADLQREIEEEALAKKLKKEKPTDRGTGMTTRRRRKKKVDEDAADNADNSEDLIEEATQIINNLEKERMKKTKKKKRRRHSWSDSSESSDTEISEASDSEEDDEIEQEEEDMAGTSGDIDATENTKERNGKRKRIRSDSSSESAISESNIVDEPRKKVIITRKNEKK</sequence>
<organism evidence="2 3">
    <name type="scientific">Cylicostephanus goldi</name>
    <name type="common">Nematode worm</name>
    <dbReference type="NCBI Taxonomy" id="71465"/>
    <lineage>
        <taxon>Eukaryota</taxon>
        <taxon>Metazoa</taxon>
        <taxon>Ecdysozoa</taxon>
        <taxon>Nematoda</taxon>
        <taxon>Chromadorea</taxon>
        <taxon>Rhabditida</taxon>
        <taxon>Rhabditina</taxon>
        <taxon>Rhabditomorpha</taxon>
        <taxon>Strongyloidea</taxon>
        <taxon>Strongylidae</taxon>
        <taxon>Cylicostephanus</taxon>
    </lineage>
</organism>
<feature type="compositionally biased region" description="Acidic residues" evidence="1">
    <location>
        <begin position="56"/>
        <end position="69"/>
    </location>
</feature>
<evidence type="ECO:0000256" key="1">
    <source>
        <dbReference type="SAM" id="MobiDB-lite"/>
    </source>
</evidence>
<evidence type="ECO:0000313" key="3">
    <source>
        <dbReference type="Proteomes" id="UP000271889"/>
    </source>
</evidence>
<name>A0A3P7R7G8_CYLGO</name>
<evidence type="ECO:0000313" key="2">
    <source>
        <dbReference type="EMBL" id="VDN36899.1"/>
    </source>
</evidence>
<feature type="compositionally biased region" description="Low complexity" evidence="1">
    <location>
        <begin position="152"/>
        <end position="162"/>
    </location>
</feature>
<feature type="region of interest" description="Disordered" evidence="1">
    <location>
        <begin position="27"/>
        <end position="181"/>
    </location>
</feature>
<proteinExistence type="predicted"/>
<reference evidence="2 3" key="1">
    <citation type="submission" date="2018-11" db="EMBL/GenBank/DDBJ databases">
        <authorList>
            <consortium name="Pathogen Informatics"/>
        </authorList>
    </citation>
    <scope>NUCLEOTIDE SEQUENCE [LARGE SCALE GENOMIC DNA]</scope>
</reference>
<dbReference type="EMBL" id="UYRV01130398">
    <property type="protein sequence ID" value="VDN36899.1"/>
    <property type="molecule type" value="Genomic_DNA"/>
</dbReference>
<feature type="compositionally biased region" description="Basic residues" evidence="1">
    <location>
        <begin position="171"/>
        <end position="181"/>
    </location>
</feature>
<keyword evidence="3" id="KW-1185">Reference proteome</keyword>
<feature type="non-terminal residue" evidence="2">
    <location>
        <position position="181"/>
    </location>
</feature>
<feature type="compositionally biased region" description="Basic residues" evidence="1">
    <location>
        <begin position="83"/>
        <end position="94"/>
    </location>
</feature>
<gene>
    <name evidence="2" type="ORF">CGOC_LOCUS13333</name>
</gene>
<accession>A0A3P7R7G8</accession>
<dbReference type="AlphaFoldDB" id="A0A3P7R7G8"/>
<dbReference type="Proteomes" id="UP000271889">
    <property type="component" value="Unassembled WGS sequence"/>
</dbReference>
<feature type="compositionally biased region" description="Acidic residues" evidence="1">
    <location>
        <begin position="101"/>
        <end position="126"/>
    </location>
</feature>